<keyword evidence="4" id="KW-1185">Reference proteome</keyword>
<name>A0A4Q5LZL5_9BACT</name>
<evidence type="ECO:0000313" key="4">
    <source>
        <dbReference type="Proteomes" id="UP000293162"/>
    </source>
</evidence>
<dbReference type="InterPro" id="IPR044023">
    <property type="entry name" value="Ig_7"/>
</dbReference>
<organism evidence="3 4">
    <name type="scientific">Emticicia agri</name>
    <dbReference type="NCBI Taxonomy" id="2492393"/>
    <lineage>
        <taxon>Bacteria</taxon>
        <taxon>Pseudomonadati</taxon>
        <taxon>Bacteroidota</taxon>
        <taxon>Cytophagia</taxon>
        <taxon>Cytophagales</taxon>
        <taxon>Leadbetterellaceae</taxon>
        <taxon>Emticicia</taxon>
    </lineage>
</organism>
<dbReference type="RefSeq" id="WP_130021269.1">
    <property type="nucleotide sequence ID" value="NZ_SEWF01000015.1"/>
</dbReference>
<dbReference type="OrthoDB" id="9805017at2"/>
<gene>
    <name evidence="3" type="ORF">EWM59_12275</name>
</gene>
<feature type="signal peptide" evidence="1">
    <location>
        <begin position="1"/>
        <end position="25"/>
    </location>
</feature>
<dbReference type="AlphaFoldDB" id="A0A4Q5LZL5"/>
<feature type="domain" description="Ig-like" evidence="2">
    <location>
        <begin position="180"/>
        <end position="252"/>
    </location>
</feature>
<dbReference type="Proteomes" id="UP000293162">
    <property type="component" value="Unassembled WGS sequence"/>
</dbReference>
<accession>A0A4Q5LZL5</accession>
<evidence type="ECO:0000313" key="3">
    <source>
        <dbReference type="EMBL" id="RYU95436.1"/>
    </source>
</evidence>
<evidence type="ECO:0000256" key="1">
    <source>
        <dbReference type="SAM" id="SignalP"/>
    </source>
</evidence>
<dbReference type="InterPro" id="IPR055015">
    <property type="entry name" value="GCX_COOH"/>
</dbReference>
<feature type="chain" id="PRO_5020225104" description="Ig-like domain-containing protein" evidence="1">
    <location>
        <begin position="26"/>
        <end position="809"/>
    </location>
</feature>
<proteinExistence type="predicted"/>
<sequence length="809" mass="85245">MKHIFTFKKYIVPVLSILLSDLTFAQPTQLLTETQTPEGVTNNSLSVAEMSIIPKYNPESSIAGHTPEKTPDTGLVNTGVHTATLKKQVIDAPMYVFASSENVCSGDSIYLWATCNTGNLVWYLSTTATNPLGTGAPFTLFPISNATYYAACETEFEASTRVATNQVVVSAKPSMPGNVLVNKTTTCRGTDVIVSATCTDGTLKWFNNEFDADSVGSGTNLSVTPMETKRYYAACKSGNCISNRIATNEITVLDVPDAPTQVLIDRSEICSGTNVSLTSNCSSGSSSWYNTSVGGAILDGGIQTPLENTTYYGACINNGCESPRNDSVSVVVIRQPTVPTDLRVSKISICKGESVILSGTCDIGIIRWYSYPKGISTFQGSGNNLSVTPDTTTNYYAACENGNCVSERTYTEDVVVNEHPATPTNVAVNYTEVCSGSAVLLSANFNAGTLKWYTTASGGTAIGTGTNLSHNPTAATIYYAACENGGCTSTRVATSQLNIRPKPAKPVIAGKTTICSGEHISLTADIPNPGADCYWSSGLTGLSVDVSPTSNRSYRVSITDNNCQSDSSDAFSIIVNPRPVPPAITTNNPAICKGGSTVITGQSANTSDNFYWSTPQSGSGRINAAIGSDRSTRVVTEPGIYKGWSESVFGCVSAENSITILQAANCNGQNFITIMPIKPTICPNTTVTLTASGCNGTITWSDGHSTYVGTFIKVSPSVTTPYVAQCSSGGSSGTDVVVANTNVVVANNVSTGVEHVKAILTLQSSRKIGEPDFTPAPNVTFEAGKSILLKPGFVAERHTTFTAEIKTCY</sequence>
<feature type="domain" description="Ig-like" evidence="2">
    <location>
        <begin position="420"/>
        <end position="501"/>
    </location>
</feature>
<comment type="caution">
    <text evidence="3">The sequence shown here is derived from an EMBL/GenBank/DDBJ whole genome shotgun (WGS) entry which is preliminary data.</text>
</comment>
<feature type="domain" description="Ig-like" evidence="2">
    <location>
        <begin position="256"/>
        <end position="332"/>
    </location>
</feature>
<dbReference type="EMBL" id="SEWF01000015">
    <property type="protein sequence ID" value="RYU95436.1"/>
    <property type="molecule type" value="Genomic_DNA"/>
</dbReference>
<evidence type="ECO:0000259" key="2">
    <source>
        <dbReference type="Pfam" id="PF19081"/>
    </source>
</evidence>
<dbReference type="NCBIfam" id="NF045639">
    <property type="entry name" value="GCX_COOH"/>
    <property type="match status" value="1"/>
</dbReference>
<dbReference type="Pfam" id="PF19081">
    <property type="entry name" value="Ig_7"/>
    <property type="match status" value="4"/>
</dbReference>
<keyword evidence="1" id="KW-0732">Signal</keyword>
<feature type="domain" description="Ig-like" evidence="2">
    <location>
        <begin position="336"/>
        <end position="416"/>
    </location>
</feature>
<protein>
    <recommendedName>
        <fullName evidence="2">Ig-like domain-containing protein</fullName>
    </recommendedName>
</protein>
<reference evidence="3 4" key="1">
    <citation type="submission" date="2019-02" db="EMBL/GenBank/DDBJ databases">
        <title>Bacterial novel species Emticicia sp. 17J42-9 isolated from soil.</title>
        <authorList>
            <person name="Jung H.-Y."/>
        </authorList>
    </citation>
    <scope>NUCLEOTIDE SEQUENCE [LARGE SCALE GENOMIC DNA]</scope>
    <source>
        <strain evidence="3 4">17J42-9</strain>
    </source>
</reference>